<organism evidence="2 3">
    <name type="scientific">Bifidobacterium italicum</name>
    <dbReference type="NCBI Taxonomy" id="1960968"/>
    <lineage>
        <taxon>Bacteria</taxon>
        <taxon>Bacillati</taxon>
        <taxon>Actinomycetota</taxon>
        <taxon>Actinomycetes</taxon>
        <taxon>Bifidobacteriales</taxon>
        <taxon>Bifidobacteriaceae</taxon>
        <taxon>Bifidobacterium</taxon>
    </lineage>
</organism>
<protein>
    <submittedName>
        <fullName evidence="2">Uncharacterized protein</fullName>
    </submittedName>
</protein>
<feature type="transmembrane region" description="Helical" evidence="1">
    <location>
        <begin position="90"/>
        <end position="112"/>
    </location>
</feature>
<dbReference type="Proteomes" id="UP000217986">
    <property type="component" value="Unassembled WGS sequence"/>
</dbReference>
<gene>
    <name evidence="2" type="ORF">B1400_0466</name>
</gene>
<feature type="transmembrane region" description="Helical" evidence="1">
    <location>
        <begin position="45"/>
        <end position="78"/>
    </location>
</feature>
<reference evidence="2 3" key="1">
    <citation type="journal article" date="2017" name="ISME J.">
        <title>Unveiling bifidobacterial biogeography across the mammalian branch of the tree of life.</title>
        <authorList>
            <person name="Milani C."/>
            <person name="Mangifesta M."/>
            <person name="Mancabelli L."/>
            <person name="Lugli G.A."/>
            <person name="James K."/>
            <person name="Duranti S."/>
            <person name="Turroni F."/>
            <person name="Ferrario C."/>
            <person name="Ossiprandi M.C."/>
            <person name="van Sinderen D."/>
            <person name="Ventura M."/>
        </authorList>
    </citation>
    <scope>NUCLEOTIDE SEQUENCE [LARGE SCALE GENOMIC DNA]</scope>
    <source>
        <strain evidence="2 3">70</strain>
    </source>
</reference>
<keyword evidence="1" id="KW-1133">Transmembrane helix</keyword>
<keyword evidence="1" id="KW-0472">Membrane</keyword>
<name>A0A2A2ELI7_9BIFI</name>
<proteinExistence type="predicted"/>
<evidence type="ECO:0000313" key="3">
    <source>
        <dbReference type="Proteomes" id="UP000217986"/>
    </source>
</evidence>
<keyword evidence="3" id="KW-1185">Reference proteome</keyword>
<evidence type="ECO:0000256" key="1">
    <source>
        <dbReference type="SAM" id="Phobius"/>
    </source>
</evidence>
<comment type="caution">
    <text evidence="2">The sequence shown here is derived from an EMBL/GenBank/DDBJ whole genome shotgun (WGS) entry which is preliminary data.</text>
</comment>
<sequence>MDWLRRIWKTQDAAAPVYPAARVAVAVVMTALTMDMLMGAGQTPLLIVVAVAEWLAALVYVIMPVIGSAAALALWVAAPMLPMMDDHARSVIGAWPLLAIVLLGMVWALLLGMRHWRYALVRSALARAGPPRRRNRRCAGSISPSWCMGMNASLRHLDSAASCS</sequence>
<keyword evidence="1" id="KW-0812">Transmembrane</keyword>
<dbReference type="AlphaFoldDB" id="A0A2A2ELI7"/>
<evidence type="ECO:0000313" key="2">
    <source>
        <dbReference type="EMBL" id="PAU69931.1"/>
    </source>
</evidence>
<dbReference type="EMBL" id="MVOG01000005">
    <property type="protein sequence ID" value="PAU69931.1"/>
    <property type="molecule type" value="Genomic_DNA"/>
</dbReference>
<dbReference type="RefSeq" id="WP_095612851.1">
    <property type="nucleotide sequence ID" value="NZ_MVOG01000005.1"/>
</dbReference>
<accession>A0A2A2ELI7</accession>